<evidence type="ECO:0000313" key="3">
    <source>
        <dbReference type="EMBL" id="KAE8150171.1"/>
    </source>
</evidence>
<reference evidence="3 4" key="1">
    <citation type="submission" date="2019-04" db="EMBL/GenBank/DDBJ databases">
        <title>Friends and foes A comparative genomics study of 23 Aspergillus species from section Flavi.</title>
        <authorList>
            <consortium name="DOE Joint Genome Institute"/>
            <person name="Kjaerbolling I."/>
            <person name="Vesth T."/>
            <person name="Frisvad J.C."/>
            <person name="Nybo J.L."/>
            <person name="Theobald S."/>
            <person name="Kildgaard S."/>
            <person name="Isbrandt T."/>
            <person name="Kuo A."/>
            <person name="Sato A."/>
            <person name="Lyhne E.K."/>
            <person name="Kogle M.E."/>
            <person name="Wiebenga A."/>
            <person name="Kun R.S."/>
            <person name="Lubbers R.J."/>
            <person name="Makela M.R."/>
            <person name="Barry K."/>
            <person name="Chovatia M."/>
            <person name="Clum A."/>
            <person name="Daum C."/>
            <person name="Haridas S."/>
            <person name="He G."/>
            <person name="LaButti K."/>
            <person name="Lipzen A."/>
            <person name="Mondo S."/>
            <person name="Riley R."/>
            <person name="Salamov A."/>
            <person name="Simmons B.A."/>
            <person name="Magnuson J.K."/>
            <person name="Henrissat B."/>
            <person name="Mortensen U.H."/>
            <person name="Larsen T.O."/>
            <person name="Devries R.P."/>
            <person name="Grigoriev I.V."/>
            <person name="Machida M."/>
            <person name="Baker S.E."/>
            <person name="Andersen M.R."/>
        </authorList>
    </citation>
    <scope>NUCLEOTIDE SEQUENCE [LARGE SCALE GENOMIC DNA]</scope>
    <source>
        <strain evidence="3 4">IBT 18842</strain>
    </source>
</reference>
<proteinExistence type="predicted"/>
<feature type="domain" description="DUF7223" evidence="2">
    <location>
        <begin position="184"/>
        <end position="428"/>
    </location>
</feature>
<evidence type="ECO:0000259" key="2">
    <source>
        <dbReference type="Pfam" id="PF23865"/>
    </source>
</evidence>
<keyword evidence="4" id="KW-1185">Reference proteome</keyword>
<dbReference type="Pfam" id="PF22974">
    <property type="entry name" value="DUF7029"/>
    <property type="match status" value="1"/>
</dbReference>
<organism evidence="3 4">
    <name type="scientific">Aspergillus avenaceus</name>
    <dbReference type="NCBI Taxonomy" id="36643"/>
    <lineage>
        <taxon>Eukaryota</taxon>
        <taxon>Fungi</taxon>
        <taxon>Dikarya</taxon>
        <taxon>Ascomycota</taxon>
        <taxon>Pezizomycotina</taxon>
        <taxon>Eurotiomycetes</taxon>
        <taxon>Eurotiomycetidae</taxon>
        <taxon>Eurotiales</taxon>
        <taxon>Aspergillaceae</taxon>
        <taxon>Aspergillus</taxon>
        <taxon>Aspergillus subgen. Circumdati</taxon>
    </lineage>
</organism>
<dbReference type="InterPro" id="IPR054293">
    <property type="entry name" value="DUF7029"/>
</dbReference>
<protein>
    <submittedName>
        <fullName evidence="3">Uncharacterized protein</fullName>
    </submittedName>
</protein>
<dbReference type="InterPro" id="IPR055647">
    <property type="entry name" value="DUF7223"/>
</dbReference>
<dbReference type="EMBL" id="ML742101">
    <property type="protein sequence ID" value="KAE8150171.1"/>
    <property type="molecule type" value="Genomic_DNA"/>
</dbReference>
<dbReference type="AlphaFoldDB" id="A0A5N6TVT0"/>
<gene>
    <name evidence="3" type="ORF">BDV25DRAFT_129774</name>
</gene>
<accession>A0A5N6TVT0</accession>
<dbReference type="Proteomes" id="UP000325780">
    <property type="component" value="Unassembled WGS sequence"/>
</dbReference>
<sequence>MGRTILTWSPRNKTRSIGADGLPAFAEFTVDTDDNTSILSLEKINYLLNSIHCTNTSMAVGFKDHASFAYSKRSWNWVNRHDDHALVMVAGTHQCGWNSHRIPFNVSDIVFDDHTKTARMKGRPSEWKDVVDSFELSVGRVAQRQEPHDVCVAPRKRGEHEKHLTLDFNHPWDLPEHEFTSPEDSFKVALSCDKCGTHGSFDLGFYLRTHKKIPQAASFTLTPNNVSASITPKLSVSGNFAEAYSKEFDIARIPIYGYSIPGILNLGPEVVFSLGFSLGPVSGSASISTGLSVGLQNLAELKIELISPRVVHSGWTPQLHAEPVEIDAQIEADVDVHARAAIQLSAVALGHGFEAGINLRPYLDASLTLAESTTGVCPNDPKHHIFGVNLAPSVGVSLAAEITNASDGKSLAKMNIANLKEQIPNACFGFGPVVEAKREVPHTPHLHGRHQRRYRHGVNS</sequence>
<evidence type="ECO:0000259" key="1">
    <source>
        <dbReference type="Pfam" id="PF22974"/>
    </source>
</evidence>
<dbReference type="Pfam" id="PF23865">
    <property type="entry name" value="DUF7223"/>
    <property type="match status" value="1"/>
</dbReference>
<evidence type="ECO:0000313" key="4">
    <source>
        <dbReference type="Proteomes" id="UP000325780"/>
    </source>
</evidence>
<dbReference type="OrthoDB" id="160645at2759"/>
<name>A0A5N6TVT0_ASPAV</name>
<feature type="domain" description="DUF7029" evidence="1">
    <location>
        <begin position="32"/>
        <end position="135"/>
    </location>
</feature>